<name>A0A9P8L5Y2_9PEZI</name>
<dbReference type="Pfam" id="PF00789">
    <property type="entry name" value="UBX"/>
    <property type="match status" value="1"/>
</dbReference>
<dbReference type="InterPro" id="IPR029071">
    <property type="entry name" value="Ubiquitin-like_domsf"/>
</dbReference>
<evidence type="ECO:0000256" key="1">
    <source>
        <dbReference type="SAM" id="Coils"/>
    </source>
</evidence>
<feature type="region of interest" description="Disordered" evidence="2">
    <location>
        <begin position="101"/>
        <end position="141"/>
    </location>
</feature>
<dbReference type="GO" id="GO:0036503">
    <property type="term" value="P:ERAD pathway"/>
    <property type="evidence" value="ECO:0007669"/>
    <property type="project" value="TreeGrafter"/>
</dbReference>
<comment type="caution">
    <text evidence="4">The sequence shown here is derived from an EMBL/GenBank/DDBJ whole genome shotgun (WGS) entry which is preliminary data.</text>
</comment>
<dbReference type="GO" id="GO:0005783">
    <property type="term" value="C:endoplasmic reticulum"/>
    <property type="evidence" value="ECO:0007669"/>
    <property type="project" value="TreeGrafter"/>
</dbReference>
<feature type="compositionally biased region" description="Low complexity" evidence="2">
    <location>
        <begin position="117"/>
        <end position="133"/>
    </location>
</feature>
<feature type="region of interest" description="Disordered" evidence="2">
    <location>
        <begin position="419"/>
        <end position="472"/>
    </location>
</feature>
<organism evidence="4 5">
    <name type="scientific">Glutinoglossum americanum</name>
    <dbReference type="NCBI Taxonomy" id="1670608"/>
    <lineage>
        <taxon>Eukaryota</taxon>
        <taxon>Fungi</taxon>
        <taxon>Dikarya</taxon>
        <taxon>Ascomycota</taxon>
        <taxon>Pezizomycotina</taxon>
        <taxon>Geoglossomycetes</taxon>
        <taxon>Geoglossales</taxon>
        <taxon>Geoglossaceae</taxon>
        <taxon>Glutinoglossum</taxon>
    </lineage>
</organism>
<feature type="compositionally biased region" description="Basic and acidic residues" evidence="2">
    <location>
        <begin position="463"/>
        <end position="472"/>
    </location>
</feature>
<dbReference type="AlphaFoldDB" id="A0A9P8L5Y2"/>
<evidence type="ECO:0000313" key="4">
    <source>
        <dbReference type="EMBL" id="KAH0543766.1"/>
    </source>
</evidence>
<dbReference type="Gene3D" id="3.10.20.90">
    <property type="entry name" value="Phosphatidylinositol 3-kinase Catalytic Subunit, Chain A, domain 1"/>
    <property type="match status" value="1"/>
</dbReference>
<sequence length="472" mass="51405">MILRVVVLIHLRKLDGAKESSMWEDEYLKDETVATLLDSRAVLLRMEANSQEAGFLSAFCPITKVPTLVAICDGHLRAYLPAGITKEQFVERLKIVLQPQLEPGMTEQPTTGGSVQSPATASAAESPTTSTPEHNGQGVQPPTTVQALLSERRTRLEVQKRAQDAAEKQERIAKAKARREAVQAAEALEAAHVSSGSAKARNASYAQQQRKIQLEAKQERERIMKLVENDKAERREREQRRKALETGNSAAVSGTDVRATQFPHETQQDAPTFGRDYPIQVRLLDGSTIRTRFPSDATIRGAVRSWIDQQRSDGDIPYMLKQILAPLPSRAITISDEDESLQALGFAPSATLVLVPIQGYTNAYRAGPGLLSGSISAGYSLLSSGAGMVVSALGTFLGVGGSAPPRGSDASLGRSIVDDRDFQEPPNETANSGPGGNIKTLRDHEINRDDRQLYNGNQLNFEPNRDDDGKED</sequence>
<gene>
    <name evidence="4" type="ORF">FGG08_001948</name>
</gene>
<dbReference type="EMBL" id="JAGHQL010000027">
    <property type="protein sequence ID" value="KAH0543766.1"/>
    <property type="molecule type" value="Genomic_DNA"/>
</dbReference>
<dbReference type="InterPro" id="IPR001012">
    <property type="entry name" value="UBX_dom"/>
</dbReference>
<dbReference type="SMART" id="SM00166">
    <property type="entry name" value="UBX"/>
    <property type="match status" value="1"/>
</dbReference>
<dbReference type="OrthoDB" id="2445133at2759"/>
<dbReference type="PANTHER" id="PTHR46424:SF1">
    <property type="entry name" value="UBX DOMAIN-CONTAINING PROTEIN 4"/>
    <property type="match status" value="1"/>
</dbReference>
<dbReference type="Proteomes" id="UP000698800">
    <property type="component" value="Unassembled WGS sequence"/>
</dbReference>
<reference evidence="4" key="1">
    <citation type="submission" date="2021-03" db="EMBL/GenBank/DDBJ databases">
        <title>Comparative genomics and phylogenomic investigation of the class Geoglossomycetes provide insights into ecological specialization and systematics.</title>
        <authorList>
            <person name="Melie T."/>
            <person name="Pirro S."/>
            <person name="Miller A.N."/>
            <person name="Quandt A."/>
        </authorList>
    </citation>
    <scope>NUCLEOTIDE SEQUENCE</scope>
    <source>
        <strain evidence="4">GBOQ0MN5Z8</strain>
    </source>
</reference>
<proteinExistence type="predicted"/>
<evidence type="ECO:0000256" key="2">
    <source>
        <dbReference type="SAM" id="MobiDB-lite"/>
    </source>
</evidence>
<dbReference type="CDD" id="cd01767">
    <property type="entry name" value="UBX"/>
    <property type="match status" value="1"/>
</dbReference>
<feature type="compositionally biased region" description="Basic and acidic residues" evidence="2">
    <location>
        <begin position="228"/>
        <end position="244"/>
    </location>
</feature>
<feature type="compositionally biased region" description="Polar residues" evidence="2">
    <location>
        <begin position="107"/>
        <end position="116"/>
    </location>
</feature>
<evidence type="ECO:0000313" key="5">
    <source>
        <dbReference type="Proteomes" id="UP000698800"/>
    </source>
</evidence>
<evidence type="ECO:0000259" key="3">
    <source>
        <dbReference type="PROSITE" id="PS50033"/>
    </source>
</evidence>
<feature type="domain" description="UBX" evidence="3">
    <location>
        <begin position="279"/>
        <end position="354"/>
    </location>
</feature>
<dbReference type="PANTHER" id="PTHR46424">
    <property type="entry name" value="UBX DOMAIN-CONTAINING PROTEIN 4"/>
    <property type="match status" value="1"/>
</dbReference>
<dbReference type="PROSITE" id="PS50033">
    <property type="entry name" value="UBX"/>
    <property type="match status" value="1"/>
</dbReference>
<feature type="coiled-coil region" evidence="1">
    <location>
        <begin position="158"/>
        <end position="185"/>
    </location>
</feature>
<accession>A0A9P8L5Y2</accession>
<feature type="compositionally biased region" description="Basic and acidic residues" evidence="2">
    <location>
        <begin position="440"/>
        <end position="452"/>
    </location>
</feature>
<protein>
    <recommendedName>
        <fullName evidence="3">UBX domain-containing protein</fullName>
    </recommendedName>
</protein>
<keyword evidence="5" id="KW-1185">Reference proteome</keyword>
<keyword evidence="1" id="KW-0175">Coiled coil</keyword>
<feature type="region of interest" description="Disordered" evidence="2">
    <location>
        <begin position="228"/>
        <end position="253"/>
    </location>
</feature>
<dbReference type="SUPFAM" id="SSF54236">
    <property type="entry name" value="Ubiquitin-like"/>
    <property type="match status" value="1"/>
</dbReference>